<evidence type="ECO:0000313" key="1">
    <source>
        <dbReference type="EMBL" id="GGM22451.1"/>
    </source>
</evidence>
<comment type="caution">
    <text evidence="1">The sequence shown here is derived from an EMBL/GenBank/DDBJ whole genome shotgun (WGS) entry which is preliminary data.</text>
</comment>
<gene>
    <name evidence="1" type="ORF">GCM10007977_024510</name>
</gene>
<organism evidence="1 2">
    <name type="scientific">Dactylosporangium sucinum</name>
    <dbReference type="NCBI Taxonomy" id="1424081"/>
    <lineage>
        <taxon>Bacteria</taxon>
        <taxon>Bacillati</taxon>
        <taxon>Actinomycetota</taxon>
        <taxon>Actinomycetes</taxon>
        <taxon>Micromonosporales</taxon>
        <taxon>Micromonosporaceae</taxon>
        <taxon>Dactylosporangium</taxon>
    </lineage>
</organism>
<sequence>MSHHHHAFGVTALPDRCWITLPVHVALADLAAFVQDEHDGAHYRDQAEAIAGGGQEWADAPEAGPYTVAQLPEVCVQLRCTACGYLFDEDGDTGYHLPDEADARSTARAAGWTSTLVCTGCQVARLIDGARVTVTGTVVDCLIVDLGAGAQAWALLDGPALLKVTLAPATLAACAAPLRLHARIAVTGTVREHLTGRRSLTADHVAVHEPAW</sequence>
<dbReference type="AlphaFoldDB" id="A0A917TH46"/>
<keyword evidence="2" id="KW-1185">Reference proteome</keyword>
<dbReference type="Proteomes" id="UP000642070">
    <property type="component" value="Unassembled WGS sequence"/>
</dbReference>
<reference evidence="1" key="1">
    <citation type="journal article" date="2014" name="Int. J. Syst. Evol. Microbiol.">
        <title>Complete genome sequence of Corynebacterium casei LMG S-19264T (=DSM 44701T), isolated from a smear-ripened cheese.</title>
        <authorList>
            <consortium name="US DOE Joint Genome Institute (JGI-PGF)"/>
            <person name="Walter F."/>
            <person name="Albersmeier A."/>
            <person name="Kalinowski J."/>
            <person name="Ruckert C."/>
        </authorList>
    </citation>
    <scope>NUCLEOTIDE SEQUENCE</scope>
    <source>
        <strain evidence="1">JCM 19831</strain>
    </source>
</reference>
<dbReference type="EMBL" id="BMPI01000010">
    <property type="protein sequence ID" value="GGM22451.1"/>
    <property type="molecule type" value="Genomic_DNA"/>
</dbReference>
<evidence type="ECO:0000313" key="2">
    <source>
        <dbReference type="Proteomes" id="UP000642070"/>
    </source>
</evidence>
<accession>A0A917TH46</accession>
<protein>
    <submittedName>
        <fullName evidence="1">Uncharacterized protein</fullName>
    </submittedName>
</protein>
<proteinExistence type="predicted"/>
<name>A0A917TH46_9ACTN</name>
<reference evidence="1" key="2">
    <citation type="submission" date="2020-09" db="EMBL/GenBank/DDBJ databases">
        <authorList>
            <person name="Sun Q."/>
            <person name="Ohkuma M."/>
        </authorList>
    </citation>
    <scope>NUCLEOTIDE SEQUENCE</scope>
    <source>
        <strain evidence="1">JCM 19831</strain>
    </source>
</reference>
<dbReference type="RefSeq" id="WP_190249907.1">
    <property type="nucleotide sequence ID" value="NZ_BMPI01000010.1"/>
</dbReference>